<dbReference type="PANTHER" id="PTHR34989">
    <property type="entry name" value="PROTEIN HDED"/>
    <property type="match status" value="1"/>
</dbReference>
<feature type="transmembrane region" description="Helical" evidence="1">
    <location>
        <begin position="131"/>
        <end position="150"/>
    </location>
</feature>
<evidence type="ECO:0000313" key="3">
    <source>
        <dbReference type="Proteomes" id="UP000295351"/>
    </source>
</evidence>
<accession>A0A4R2D3U8</accession>
<organism evidence="2 3">
    <name type="scientific">Shinella granuli</name>
    <dbReference type="NCBI Taxonomy" id="323621"/>
    <lineage>
        <taxon>Bacteria</taxon>
        <taxon>Pseudomonadati</taxon>
        <taxon>Pseudomonadota</taxon>
        <taxon>Alphaproteobacteria</taxon>
        <taxon>Hyphomicrobiales</taxon>
        <taxon>Rhizobiaceae</taxon>
        <taxon>Shinella</taxon>
    </lineage>
</organism>
<feature type="transmembrane region" description="Helical" evidence="1">
    <location>
        <begin position="46"/>
        <end position="62"/>
    </location>
</feature>
<dbReference type="GO" id="GO:0005886">
    <property type="term" value="C:plasma membrane"/>
    <property type="evidence" value="ECO:0007669"/>
    <property type="project" value="TreeGrafter"/>
</dbReference>
<dbReference type="RefSeq" id="WP_064329412.1">
    <property type="nucleotide sequence ID" value="NZ_BAABEI010000012.1"/>
</dbReference>
<dbReference type="InterPro" id="IPR005325">
    <property type="entry name" value="DUF308_memb"/>
</dbReference>
<dbReference type="PANTHER" id="PTHR34989:SF1">
    <property type="entry name" value="PROTEIN HDED"/>
    <property type="match status" value="1"/>
</dbReference>
<evidence type="ECO:0000313" key="2">
    <source>
        <dbReference type="EMBL" id="TCN47512.1"/>
    </source>
</evidence>
<dbReference type="Proteomes" id="UP000295351">
    <property type="component" value="Unassembled WGS sequence"/>
</dbReference>
<sequence>MVLSPGMNPLADVRAKWGWFVALGVVLLVFGGIAAANLFWATVASVYYVGMLMIVGGAVHLAHAFQVKAWRETIAWALSALLYLAAGVLAFVNPVLTSAVLTLLMAAALLVAGLFRIFAAMRVRPEKGWGWLLAGGIVTALAGLVFLLGWPVNSLWLLGLFLAFDLAMQGWALIAFGLALRT</sequence>
<dbReference type="InterPro" id="IPR052712">
    <property type="entry name" value="Acid_resist_chaperone_HdeD"/>
</dbReference>
<feature type="transmembrane region" description="Helical" evidence="1">
    <location>
        <begin position="98"/>
        <end position="119"/>
    </location>
</feature>
<gene>
    <name evidence="2" type="ORF">EV665_10231</name>
</gene>
<keyword evidence="1" id="KW-0812">Transmembrane</keyword>
<keyword evidence="1" id="KW-1133">Transmembrane helix</keyword>
<comment type="caution">
    <text evidence="2">The sequence shown here is derived from an EMBL/GenBank/DDBJ whole genome shotgun (WGS) entry which is preliminary data.</text>
</comment>
<evidence type="ECO:0000256" key="1">
    <source>
        <dbReference type="SAM" id="Phobius"/>
    </source>
</evidence>
<proteinExistence type="predicted"/>
<dbReference type="Pfam" id="PF03729">
    <property type="entry name" value="DUF308"/>
    <property type="match status" value="1"/>
</dbReference>
<keyword evidence="1" id="KW-0472">Membrane</keyword>
<keyword evidence="3" id="KW-1185">Reference proteome</keyword>
<feature type="transmembrane region" description="Helical" evidence="1">
    <location>
        <begin position="156"/>
        <end position="180"/>
    </location>
</feature>
<reference evidence="2 3" key="1">
    <citation type="submission" date="2019-03" db="EMBL/GenBank/DDBJ databases">
        <title>Genomic Encyclopedia of Type Strains, Phase IV (KMG-IV): sequencing the most valuable type-strain genomes for metagenomic binning, comparative biology and taxonomic classification.</title>
        <authorList>
            <person name="Goeker M."/>
        </authorList>
    </citation>
    <scope>NUCLEOTIDE SEQUENCE [LARGE SCALE GENOMIC DNA]</scope>
    <source>
        <strain evidence="2 3">DSM 18401</strain>
    </source>
</reference>
<dbReference type="EMBL" id="SLVX01000002">
    <property type="protein sequence ID" value="TCN47512.1"/>
    <property type="molecule type" value="Genomic_DNA"/>
</dbReference>
<feature type="transmembrane region" description="Helical" evidence="1">
    <location>
        <begin position="74"/>
        <end position="92"/>
    </location>
</feature>
<dbReference type="AlphaFoldDB" id="A0A4R2D3U8"/>
<protein>
    <submittedName>
        <fullName evidence="2">Uncharacterized membrane protein HdeD (DUF308 family)</fullName>
    </submittedName>
</protein>
<feature type="transmembrane region" description="Helical" evidence="1">
    <location>
        <begin position="17"/>
        <end position="40"/>
    </location>
</feature>
<name>A0A4R2D3U8_SHIGR</name>